<dbReference type="AlphaFoldDB" id="A0A2M9G1X9"/>
<evidence type="ECO:0000313" key="2">
    <source>
        <dbReference type="EMBL" id="PJK29674.1"/>
    </source>
</evidence>
<gene>
    <name evidence="2" type="ORF">CVT23_11565</name>
</gene>
<dbReference type="Proteomes" id="UP000229498">
    <property type="component" value="Unassembled WGS sequence"/>
</dbReference>
<reference evidence="2 3" key="1">
    <citation type="submission" date="2017-11" db="EMBL/GenBank/DDBJ databases">
        <title>Draft genome sequence of Rhizobiales bacterium SY3-13.</title>
        <authorList>
            <person name="Sun C."/>
        </authorList>
    </citation>
    <scope>NUCLEOTIDE SEQUENCE [LARGE SCALE GENOMIC DNA]</scope>
    <source>
        <strain evidence="2 3">SY3-13</strain>
    </source>
</reference>
<protein>
    <submittedName>
        <fullName evidence="2">Uncharacterized protein</fullName>
    </submittedName>
</protein>
<dbReference type="EMBL" id="PHIG01000032">
    <property type="protein sequence ID" value="PJK29674.1"/>
    <property type="molecule type" value="Genomic_DNA"/>
</dbReference>
<comment type="caution">
    <text evidence="2">The sequence shown here is derived from an EMBL/GenBank/DDBJ whole genome shotgun (WGS) entry which is preliminary data.</text>
</comment>
<feature type="region of interest" description="Disordered" evidence="1">
    <location>
        <begin position="183"/>
        <end position="202"/>
    </location>
</feature>
<name>A0A2M9G1X9_9PROT</name>
<organism evidence="2 3">
    <name type="scientific">Minwuia thermotolerans</name>
    <dbReference type="NCBI Taxonomy" id="2056226"/>
    <lineage>
        <taxon>Bacteria</taxon>
        <taxon>Pseudomonadati</taxon>
        <taxon>Pseudomonadota</taxon>
        <taxon>Alphaproteobacteria</taxon>
        <taxon>Minwuiales</taxon>
        <taxon>Minwuiaceae</taxon>
        <taxon>Minwuia</taxon>
    </lineage>
</organism>
<evidence type="ECO:0000313" key="3">
    <source>
        <dbReference type="Proteomes" id="UP000229498"/>
    </source>
</evidence>
<feature type="region of interest" description="Disordered" evidence="1">
    <location>
        <begin position="1"/>
        <end position="35"/>
    </location>
</feature>
<sequence length="202" mass="22399">MLMASTALAADENVDATPGASTPMMESTRSDPGVPSDALEAGPNITAGATQFNEVLIDDYEDVEMTDGTVYREPRTVRFDTDADGQFDTEGQVVSYYNRADDSSIPALYYVDIDGDRDPETWIIRRSELATGTDAEYAMREDARFAMRDDVEADDEDRFFFDPEFDFWDDDDDLVYEENDETITLVGSQRSPGAPASATGQE</sequence>
<accession>A0A2M9G1X9</accession>
<keyword evidence="3" id="KW-1185">Reference proteome</keyword>
<evidence type="ECO:0000256" key="1">
    <source>
        <dbReference type="SAM" id="MobiDB-lite"/>
    </source>
</evidence>
<proteinExistence type="predicted"/>